<evidence type="ECO:0000313" key="1">
    <source>
        <dbReference type="Proteomes" id="UP000036681"/>
    </source>
</evidence>
<protein>
    <submittedName>
        <fullName evidence="2">Integrase zinc-binding domain-containing protein</fullName>
    </submittedName>
</protein>
<dbReference type="AlphaFoldDB" id="A0A9J2PNK4"/>
<keyword evidence="1" id="KW-1185">Reference proteome</keyword>
<accession>A0A9J2PNK4</accession>
<name>A0A9J2PNK4_ASCLU</name>
<proteinExistence type="predicted"/>
<sequence length="91" mass="10440">MIPGSVRSSHSYRKMLHWFSAIEITRFLYSCISCTNSGKVFNSLGNELCLHFPINTAGTVVICRRVRREWGIQTIFRCEESEGFRGKIHAT</sequence>
<dbReference type="WBParaSite" id="ALUE_0001091901-mRNA-1">
    <property type="protein sequence ID" value="ALUE_0001091901-mRNA-1"/>
    <property type="gene ID" value="ALUE_0001091901"/>
</dbReference>
<organism evidence="1 2">
    <name type="scientific">Ascaris lumbricoides</name>
    <name type="common">Giant roundworm</name>
    <dbReference type="NCBI Taxonomy" id="6252"/>
    <lineage>
        <taxon>Eukaryota</taxon>
        <taxon>Metazoa</taxon>
        <taxon>Ecdysozoa</taxon>
        <taxon>Nematoda</taxon>
        <taxon>Chromadorea</taxon>
        <taxon>Rhabditida</taxon>
        <taxon>Spirurina</taxon>
        <taxon>Ascaridomorpha</taxon>
        <taxon>Ascaridoidea</taxon>
        <taxon>Ascarididae</taxon>
        <taxon>Ascaris</taxon>
    </lineage>
</organism>
<evidence type="ECO:0000313" key="2">
    <source>
        <dbReference type="WBParaSite" id="ALUE_0001091901-mRNA-1"/>
    </source>
</evidence>
<dbReference type="Proteomes" id="UP000036681">
    <property type="component" value="Unplaced"/>
</dbReference>
<reference evidence="2" key="1">
    <citation type="submission" date="2023-03" db="UniProtKB">
        <authorList>
            <consortium name="WormBaseParasite"/>
        </authorList>
    </citation>
    <scope>IDENTIFICATION</scope>
</reference>